<evidence type="ECO:0000256" key="1">
    <source>
        <dbReference type="ARBA" id="ARBA00023015"/>
    </source>
</evidence>
<dbReference type="Pfam" id="PF07702">
    <property type="entry name" value="UTRA"/>
    <property type="match status" value="1"/>
</dbReference>
<dbReference type="SMART" id="SM00345">
    <property type="entry name" value="HTH_GNTR"/>
    <property type="match status" value="1"/>
</dbReference>
<dbReference type="SUPFAM" id="SSF64288">
    <property type="entry name" value="Chorismate lyase-like"/>
    <property type="match status" value="1"/>
</dbReference>
<dbReference type="InterPro" id="IPR011663">
    <property type="entry name" value="UTRA"/>
</dbReference>
<dbReference type="InterPro" id="IPR036388">
    <property type="entry name" value="WH-like_DNA-bd_sf"/>
</dbReference>
<keyword evidence="6" id="KW-1185">Reference proteome</keyword>
<comment type="caution">
    <text evidence="5">The sequence shown here is derived from an EMBL/GenBank/DDBJ whole genome shotgun (WGS) entry which is preliminary data.</text>
</comment>
<evidence type="ECO:0000313" key="6">
    <source>
        <dbReference type="Proteomes" id="UP000641206"/>
    </source>
</evidence>
<gene>
    <name evidence="5" type="ORF">GCM10011346_26280</name>
</gene>
<dbReference type="SUPFAM" id="SSF46785">
    <property type="entry name" value="Winged helix' DNA-binding domain"/>
    <property type="match status" value="1"/>
</dbReference>
<evidence type="ECO:0000256" key="2">
    <source>
        <dbReference type="ARBA" id="ARBA00023125"/>
    </source>
</evidence>
<dbReference type="SMART" id="SM00866">
    <property type="entry name" value="UTRA"/>
    <property type="match status" value="1"/>
</dbReference>
<dbReference type="PROSITE" id="PS50949">
    <property type="entry name" value="HTH_GNTR"/>
    <property type="match status" value="1"/>
</dbReference>
<dbReference type="Proteomes" id="UP000641206">
    <property type="component" value="Unassembled WGS sequence"/>
</dbReference>
<evidence type="ECO:0000313" key="5">
    <source>
        <dbReference type="EMBL" id="GGP12006.1"/>
    </source>
</evidence>
<sequence>MKKRDFIADDILSKIYQNKYKVGQKLPTERKLAEIYHVSRYTIREAIKKLVEIGSIKVIQGSGSIVNDAKYKSPLIYNSLTQKKFTDIQSQIIYLKKIKADDEFLKIFDFGSEQKTLWEYKRIRIIDYQKRQIETSRLPYMLFPEFTEEDVTQSVHEFVRRCGYKISHFITSYTAITLDKNQAALLNCKKGTAAMKIVNRGILHDGRVFEYSEMVSLDYSVSYFTPFDPSNHQHRTR</sequence>
<keyword evidence="1" id="KW-0805">Transcription regulation</keyword>
<evidence type="ECO:0000256" key="3">
    <source>
        <dbReference type="ARBA" id="ARBA00023163"/>
    </source>
</evidence>
<dbReference type="InterPro" id="IPR028978">
    <property type="entry name" value="Chorismate_lyase_/UTRA_dom_sf"/>
</dbReference>
<feature type="domain" description="HTH gntR-type" evidence="4">
    <location>
        <begin position="1"/>
        <end position="69"/>
    </location>
</feature>
<keyword evidence="3" id="KW-0804">Transcription</keyword>
<accession>A0ABQ2NW20</accession>
<dbReference type="InterPro" id="IPR036390">
    <property type="entry name" value="WH_DNA-bd_sf"/>
</dbReference>
<protein>
    <submittedName>
        <fullName evidence="5">XRE family transcriptional regulator</fullName>
    </submittedName>
</protein>
<dbReference type="Pfam" id="PF00392">
    <property type="entry name" value="GntR"/>
    <property type="match status" value="1"/>
</dbReference>
<evidence type="ECO:0000259" key="4">
    <source>
        <dbReference type="PROSITE" id="PS50949"/>
    </source>
</evidence>
<dbReference type="PANTHER" id="PTHR44846:SF1">
    <property type="entry name" value="MANNOSYL-D-GLYCERATE TRANSPORT_METABOLISM SYSTEM REPRESSOR MNGR-RELATED"/>
    <property type="match status" value="1"/>
</dbReference>
<dbReference type="EMBL" id="BMLW01000007">
    <property type="protein sequence ID" value="GGP12006.1"/>
    <property type="molecule type" value="Genomic_DNA"/>
</dbReference>
<dbReference type="Gene3D" id="3.40.1410.10">
    <property type="entry name" value="Chorismate lyase-like"/>
    <property type="match status" value="1"/>
</dbReference>
<dbReference type="InterPro" id="IPR050679">
    <property type="entry name" value="Bact_HTH_transcr_reg"/>
</dbReference>
<name>A0ABQ2NW20_9BACI</name>
<keyword evidence="2" id="KW-0238">DNA-binding</keyword>
<dbReference type="RefSeq" id="WP_188734823.1">
    <property type="nucleotide sequence ID" value="NZ_BMLW01000007.1"/>
</dbReference>
<reference evidence="6" key="1">
    <citation type="journal article" date="2019" name="Int. J. Syst. Evol. Microbiol.">
        <title>The Global Catalogue of Microorganisms (GCM) 10K type strain sequencing project: providing services to taxonomists for standard genome sequencing and annotation.</title>
        <authorList>
            <consortium name="The Broad Institute Genomics Platform"/>
            <consortium name="The Broad Institute Genome Sequencing Center for Infectious Disease"/>
            <person name="Wu L."/>
            <person name="Ma J."/>
        </authorList>
    </citation>
    <scope>NUCLEOTIDE SEQUENCE [LARGE SCALE GENOMIC DNA]</scope>
    <source>
        <strain evidence="6">CGMCC 1.7693</strain>
    </source>
</reference>
<dbReference type="CDD" id="cd07377">
    <property type="entry name" value="WHTH_GntR"/>
    <property type="match status" value="1"/>
</dbReference>
<dbReference type="PRINTS" id="PR00035">
    <property type="entry name" value="HTHGNTR"/>
</dbReference>
<organism evidence="5 6">
    <name type="scientific">Oceanobacillus neutriphilus</name>
    <dbReference type="NCBI Taxonomy" id="531815"/>
    <lineage>
        <taxon>Bacteria</taxon>
        <taxon>Bacillati</taxon>
        <taxon>Bacillota</taxon>
        <taxon>Bacilli</taxon>
        <taxon>Bacillales</taxon>
        <taxon>Bacillaceae</taxon>
        <taxon>Oceanobacillus</taxon>
    </lineage>
</organism>
<proteinExistence type="predicted"/>
<dbReference type="PANTHER" id="PTHR44846">
    <property type="entry name" value="MANNOSYL-D-GLYCERATE TRANSPORT/METABOLISM SYSTEM REPRESSOR MNGR-RELATED"/>
    <property type="match status" value="1"/>
</dbReference>
<dbReference type="InterPro" id="IPR000524">
    <property type="entry name" value="Tscrpt_reg_HTH_GntR"/>
</dbReference>
<dbReference type="Gene3D" id="1.10.10.10">
    <property type="entry name" value="Winged helix-like DNA-binding domain superfamily/Winged helix DNA-binding domain"/>
    <property type="match status" value="1"/>
</dbReference>